<dbReference type="InterPro" id="IPR001357">
    <property type="entry name" value="BRCT_dom"/>
</dbReference>
<dbReference type="SUPFAM" id="SSF52113">
    <property type="entry name" value="BRCT domain"/>
    <property type="match status" value="1"/>
</dbReference>
<dbReference type="RefSeq" id="WP_286662329.1">
    <property type="nucleotide sequence ID" value="NZ_JASZYV010000006.1"/>
</dbReference>
<keyword evidence="6 12" id="KW-0862">Zinc</keyword>
<dbReference type="InterPro" id="IPR013839">
    <property type="entry name" value="DNAligase_adenylation"/>
</dbReference>
<keyword evidence="9 12" id="KW-0234">DNA repair</keyword>
<dbReference type="Pfam" id="PF12826">
    <property type="entry name" value="HHH_2"/>
    <property type="match status" value="1"/>
</dbReference>
<evidence type="ECO:0000313" key="15">
    <source>
        <dbReference type="EMBL" id="MDM0047212.1"/>
    </source>
</evidence>
<dbReference type="InterPro" id="IPR001679">
    <property type="entry name" value="DNA_ligase"/>
</dbReference>
<evidence type="ECO:0000256" key="5">
    <source>
        <dbReference type="ARBA" id="ARBA00022763"/>
    </source>
</evidence>
<feature type="active site" description="N6-AMP-lysine intermediate" evidence="12">
    <location>
        <position position="128"/>
    </location>
</feature>
<keyword evidence="5 12" id="KW-0227">DNA damage</keyword>
<evidence type="ECO:0000256" key="9">
    <source>
        <dbReference type="ARBA" id="ARBA00023204"/>
    </source>
</evidence>
<dbReference type="SMART" id="SM00278">
    <property type="entry name" value="HhH1"/>
    <property type="match status" value="4"/>
</dbReference>
<dbReference type="Gene3D" id="2.40.50.140">
    <property type="entry name" value="Nucleic acid-binding proteins"/>
    <property type="match status" value="1"/>
</dbReference>
<sequence>MTEKNDKAPAEIAEQARLLRAQLLHHAHQYYVLDAPEVPDAEYDRQFQQLQALESRYPDLRTPDSPTQRVGGAVLPYLTPVRHVVPMLSIHTETDTTAAGAEAFDARVRRELGLKADDAPVEYSAELKFDGLAISLRYESGVLVLGATRGDGETGEDVTQNLRTIGQIPLRLSGDAPPVLEVRGEVYMRRDAFERLNERQREKGEKTFINPRNTAAGAIRQLDPALVAERKLSFFSYGLGDVQGWETQPATHAGILDALADFGLQVSKIRMVGEGASALVDFHARVAAERDKLPFDIDGVVYKVNSLALQRQLGFKTREPRWAVAHKYPAQEQVTRLNGIDIQVGRTGKLTPVAKLEPVFVGGTTVSNATLHNVFELRRKDVRVGDNVIVRRAGDVIPEIVGRVPGPRAGYVPNFRMPRTCPKCGSEVEREKGGVDHRCTGGLFCPAQRKEAMLHFAGRRAMDIEGLGDKLVDQLVDGGIVHSLPALYNLGVAKLAALDRMAEKSANNLVAALEQSKKTTLPRFLFALGIRHVGETTAKDLARHFGSLDGIMGATPEQAATVEQLLEVPDVGPVVAASVHTFFQQVHNREVVEQLRAAGVTWEEGEPTARAPKPLAGKTFVITGTLPSLSRDDAKDMLEAAGAKVAGSVSKKTHFLVAGAEAGSKLDKARELGVTIIDEAAMLEMLAG</sequence>
<dbReference type="PANTHER" id="PTHR23389:SF9">
    <property type="entry name" value="DNA LIGASE"/>
    <property type="match status" value="1"/>
</dbReference>
<dbReference type="PROSITE" id="PS01055">
    <property type="entry name" value="DNA_LIGASE_N1"/>
    <property type="match status" value="1"/>
</dbReference>
<accession>A0ABT7NH14</accession>
<feature type="binding site" evidence="12">
    <location>
        <position position="303"/>
    </location>
    <ligand>
        <name>NAD(+)</name>
        <dbReference type="ChEBI" id="CHEBI:57540"/>
    </ligand>
</feature>
<evidence type="ECO:0000256" key="2">
    <source>
        <dbReference type="ARBA" id="ARBA00022598"/>
    </source>
</evidence>
<dbReference type="InterPro" id="IPR033136">
    <property type="entry name" value="DNA_ligase_CS"/>
</dbReference>
<protein>
    <recommendedName>
        <fullName evidence="12 13">DNA ligase</fullName>
        <ecNumber evidence="12 13">6.5.1.2</ecNumber>
    </recommendedName>
    <alternativeName>
        <fullName evidence="12">Polydeoxyribonucleotide synthase [NAD(+)]</fullName>
    </alternativeName>
</protein>
<dbReference type="Pfam" id="PF03119">
    <property type="entry name" value="DNA_ligase_ZBD"/>
    <property type="match status" value="1"/>
</dbReference>
<dbReference type="SUPFAM" id="SSF47781">
    <property type="entry name" value="RuvA domain 2-like"/>
    <property type="match status" value="1"/>
</dbReference>
<keyword evidence="2 12" id="KW-0436">Ligase</keyword>
<keyword evidence="7 12" id="KW-0460">Magnesium</keyword>
<feature type="binding site" evidence="12">
    <location>
        <position position="149"/>
    </location>
    <ligand>
        <name>NAD(+)</name>
        <dbReference type="ChEBI" id="CHEBI:57540"/>
    </ligand>
</feature>
<evidence type="ECO:0000256" key="1">
    <source>
        <dbReference type="ARBA" id="ARBA00004067"/>
    </source>
</evidence>
<dbReference type="CDD" id="cd00114">
    <property type="entry name" value="LIGANc"/>
    <property type="match status" value="1"/>
</dbReference>
<dbReference type="InterPro" id="IPR012340">
    <property type="entry name" value="NA-bd_OB-fold"/>
</dbReference>
<evidence type="ECO:0000259" key="14">
    <source>
        <dbReference type="PROSITE" id="PS50172"/>
    </source>
</evidence>
<keyword evidence="10 12" id="KW-0464">Manganese</keyword>
<dbReference type="Pfam" id="PF14520">
    <property type="entry name" value="HHH_5"/>
    <property type="match status" value="1"/>
</dbReference>
<dbReference type="InterPro" id="IPR010994">
    <property type="entry name" value="RuvA_2-like"/>
</dbReference>
<dbReference type="InterPro" id="IPR018239">
    <property type="entry name" value="DNA_ligase_AS"/>
</dbReference>
<dbReference type="Gene3D" id="1.10.287.610">
    <property type="entry name" value="Helix hairpin bin"/>
    <property type="match status" value="1"/>
</dbReference>
<dbReference type="Gene3D" id="1.10.150.20">
    <property type="entry name" value="5' to 3' exonuclease, C-terminal subdomain"/>
    <property type="match status" value="2"/>
</dbReference>
<dbReference type="PANTHER" id="PTHR23389">
    <property type="entry name" value="CHROMOSOME TRANSMISSION FIDELITY FACTOR 18"/>
    <property type="match status" value="1"/>
</dbReference>
<feature type="binding site" evidence="12">
    <location>
        <position position="424"/>
    </location>
    <ligand>
        <name>Zn(2+)</name>
        <dbReference type="ChEBI" id="CHEBI:29105"/>
    </ligand>
</feature>
<dbReference type="EMBL" id="JASZYV010000006">
    <property type="protein sequence ID" value="MDM0047212.1"/>
    <property type="molecule type" value="Genomic_DNA"/>
</dbReference>
<evidence type="ECO:0000256" key="3">
    <source>
        <dbReference type="ARBA" id="ARBA00022705"/>
    </source>
</evidence>
<dbReference type="InterPro" id="IPR041663">
    <property type="entry name" value="DisA/LigA_HHH"/>
</dbReference>
<dbReference type="EC" id="6.5.1.2" evidence="12 13"/>
<reference evidence="15" key="1">
    <citation type="submission" date="2023-06" db="EMBL/GenBank/DDBJ databases">
        <authorList>
            <person name="Jiang Y."/>
            <person name="Liu Q."/>
        </authorList>
    </citation>
    <scope>NUCLEOTIDE SEQUENCE</scope>
    <source>
        <strain evidence="15">CGMCC 1.12089</strain>
    </source>
</reference>
<feature type="binding site" evidence="12">
    <location>
        <position position="421"/>
    </location>
    <ligand>
        <name>Zn(2+)</name>
        <dbReference type="ChEBI" id="CHEBI:29105"/>
    </ligand>
</feature>
<dbReference type="InterPro" id="IPR003583">
    <property type="entry name" value="Hlx-hairpin-Hlx_DNA-bd_motif"/>
</dbReference>
<keyword evidence="16" id="KW-1185">Reference proteome</keyword>
<evidence type="ECO:0000256" key="4">
    <source>
        <dbReference type="ARBA" id="ARBA00022723"/>
    </source>
</evidence>
<evidence type="ECO:0000256" key="8">
    <source>
        <dbReference type="ARBA" id="ARBA00023027"/>
    </source>
</evidence>
<keyword evidence="8 12" id="KW-0520">NAD</keyword>
<gene>
    <name evidence="12 15" type="primary">ligA</name>
    <name evidence="15" type="ORF">QTH91_22155</name>
</gene>
<feature type="binding site" evidence="12">
    <location>
        <position position="445"/>
    </location>
    <ligand>
        <name>Zn(2+)</name>
        <dbReference type="ChEBI" id="CHEBI:29105"/>
    </ligand>
</feature>
<dbReference type="Proteomes" id="UP001174908">
    <property type="component" value="Unassembled WGS sequence"/>
</dbReference>
<evidence type="ECO:0000256" key="6">
    <source>
        <dbReference type="ARBA" id="ARBA00022833"/>
    </source>
</evidence>
<dbReference type="PIRSF" id="PIRSF001604">
    <property type="entry name" value="LigA"/>
    <property type="match status" value="1"/>
</dbReference>
<dbReference type="Gene3D" id="6.20.10.30">
    <property type="match status" value="1"/>
</dbReference>
<feature type="binding site" evidence="12">
    <location>
        <position position="185"/>
    </location>
    <ligand>
        <name>NAD(+)</name>
        <dbReference type="ChEBI" id="CHEBI:57540"/>
    </ligand>
</feature>
<feature type="domain" description="BRCT" evidence="14">
    <location>
        <begin position="610"/>
        <end position="688"/>
    </location>
</feature>
<dbReference type="Pfam" id="PF01653">
    <property type="entry name" value="DNA_ligase_aden"/>
    <property type="match status" value="1"/>
</dbReference>
<dbReference type="GO" id="GO:0003911">
    <property type="term" value="F:DNA ligase (NAD+) activity"/>
    <property type="evidence" value="ECO:0007669"/>
    <property type="project" value="UniProtKB-EC"/>
</dbReference>
<comment type="caution">
    <text evidence="12">Lacks conserved residue(s) required for the propagation of feature annotation.</text>
</comment>
<proteinExistence type="inferred from homology"/>
<dbReference type="InterPro" id="IPR036420">
    <property type="entry name" value="BRCT_dom_sf"/>
</dbReference>
<comment type="caution">
    <text evidence="15">The sequence shown here is derived from an EMBL/GenBank/DDBJ whole genome shotgun (WGS) entry which is preliminary data.</text>
</comment>
<evidence type="ECO:0000256" key="11">
    <source>
        <dbReference type="ARBA" id="ARBA00034005"/>
    </source>
</evidence>
<evidence type="ECO:0000313" key="16">
    <source>
        <dbReference type="Proteomes" id="UP001174908"/>
    </source>
</evidence>
<dbReference type="Pfam" id="PF03120">
    <property type="entry name" value="OB_DNA_ligase"/>
    <property type="match status" value="1"/>
</dbReference>
<dbReference type="InterPro" id="IPR004149">
    <property type="entry name" value="Znf_DNAligase_C4"/>
</dbReference>
<dbReference type="SUPFAM" id="SSF50249">
    <property type="entry name" value="Nucleic acid-binding proteins"/>
    <property type="match status" value="1"/>
</dbReference>
<keyword evidence="4 12" id="KW-0479">Metal-binding</keyword>
<comment type="cofactor">
    <cofactor evidence="12">
        <name>Mg(2+)</name>
        <dbReference type="ChEBI" id="CHEBI:18420"/>
    </cofactor>
    <cofactor evidence="12">
        <name>Mn(2+)</name>
        <dbReference type="ChEBI" id="CHEBI:29035"/>
    </cofactor>
</comment>
<feature type="binding site" evidence="12">
    <location>
        <begin position="40"/>
        <end position="44"/>
    </location>
    <ligand>
        <name>NAD(+)</name>
        <dbReference type="ChEBI" id="CHEBI:57540"/>
    </ligand>
</feature>
<evidence type="ECO:0000256" key="12">
    <source>
        <dbReference type="HAMAP-Rule" id="MF_01588"/>
    </source>
</evidence>
<dbReference type="HAMAP" id="MF_01588">
    <property type="entry name" value="DNA_ligase_A"/>
    <property type="match status" value="1"/>
</dbReference>
<dbReference type="PROSITE" id="PS50172">
    <property type="entry name" value="BRCT"/>
    <property type="match status" value="1"/>
</dbReference>
<dbReference type="NCBIfam" id="TIGR00575">
    <property type="entry name" value="dnlj"/>
    <property type="match status" value="1"/>
</dbReference>
<feature type="binding site" evidence="12">
    <location>
        <begin position="89"/>
        <end position="90"/>
    </location>
    <ligand>
        <name>NAD(+)</name>
        <dbReference type="ChEBI" id="CHEBI:57540"/>
    </ligand>
</feature>
<dbReference type="CDD" id="cd17748">
    <property type="entry name" value="BRCT_DNA_ligase_like"/>
    <property type="match status" value="1"/>
</dbReference>
<evidence type="ECO:0000256" key="10">
    <source>
        <dbReference type="ARBA" id="ARBA00023211"/>
    </source>
</evidence>
<evidence type="ECO:0000256" key="7">
    <source>
        <dbReference type="ARBA" id="ARBA00022842"/>
    </source>
</evidence>
<dbReference type="Pfam" id="PF00533">
    <property type="entry name" value="BRCT"/>
    <property type="match status" value="1"/>
</dbReference>
<dbReference type="SMART" id="SM00532">
    <property type="entry name" value="LIGANc"/>
    <property type="match status" value="1"/>
</dbReference>
<dbReference type="InterPro" id="IPR004150">
    <property type="entry name" value="NAD_DNA_ligase_OB"/>
</dbReference>
<feature type="binding site" evidence="12">
    <location>
        <position position="126"/>
    </location>
    <ligand>
        <name>NAD(+)</name>
        <dbReference type="ChEBI" id="CHEBI:57540"/>
    </ligand>
</feature>
<dbReference type="InterPro" id="IPR013840">
    <property type="entry name" value="DNAligase_N"/>
</dbReference>
<comment type="similarity">
    <text evidence="12">Belongs to the NAD-dependent DNA ligase family. LigA subfamily.</text>
</comment>
<organism evidence="15 16">
    <name type="scientific">Variovorax dokdonensis</name>
    <dbReference type="NCBI Taxonomy" id="344883"/>
    <lineage>
        <taxon>Bacteria</taxon>
        <taxon>Pseudomonadati</taxon>
        <taxon>Pseudomonadota</taxon>
        <taxon>Betaproteobacteria</taxon>
        <taxon>Burkholderiales</taxon>
        <taxon>Comamonadaceae</taxon>
        <taxon>Variovorax</taxon>
    </lineage>
</organism>
<dbReference type="SUPFAM" id="SSF56091">
    <property type="entry name" value="DNA ligase/mRNA capping enzyme, catalytic domain"/>
    <property type="match status" value="1"/>
</dbReference>
<name>A0ABT7NH14_9BURK</name>
<dbReference type="PROSITE" id="PS01056">
    <property type="entry name" value="DNA_LIGASE_N2"/>
    <property type="match status" value="1"/>
</dbReference>
<dbReference type="Gene3D" id="3.40.50.10190">
    <property type="entry name" value="BRCT domain"/>
    <property type="match status" value="1"/>
</dbReference>
<feature type="binding site" evidence="12">
    <location>
        <position position="327"/>
    </location>
    <ligand>
        <name>NAD(+)</name>
        <dbReference type="ChEBI" id="CHEBI:57540"/>
    </ligand>
</feature>
<dbReference type="NCBIfam" id="NF005932">
    <property type="entry name" value="PRK07956.1"/>
    <property type="match status" value="1"/>
</dbReference>
<evidence type="ECO:0000256" key="13">
    <source>
        <dbReference type="RuleBase" id="RU000618"/>
    </source>
</evidence>
<comment type="function">
    <text evidence="1 12">DNA ligase that catalyzes the formation of phosphodiester linkages between 5'-phosphoryl and 3'-hydroxyl groups in double-stranded DNA using NAD as a coenzyme and as the energy source for the reaction. It is essential for DNA replication and repair of damaged DNA.</text>
</comment>
<dbReference type="Gene3D" id="3.30.470.30">
    <property type="entry name" value="DNA ligase/mRNA capping enzyme"/>
    <property type="match status" value="1"/>
</dbReference>
<dbReference type="SMART" id="SM00292">
    <property type="entry name" value="BRCT"/>
    <property type="match status" value="1"/>
</dbReference>
<keyword evidence="3 12" id="KW-0235">DNA replication</keyword>
<comment type="catalytic activity">
    <reaction evidence="11 12 13">
        <text>NAD(+) + (deoxyribonucleotide)n-3'-hydroxyl + 5'-phospho-(deoxyribonucleotide)m = (deoxyribonucleotide)n+m + AMP + beta-nicotinamide D-nucleotide.</text>
        <dbReference type="EC" id="6.5.1.2"/>
    </reaction>
</comment>